<dbReference type="AlphaFoldDB" id="A0A7C9R7F2"/>
<sequence>MPKYNLIALTNPLPGREDEFNDWYTNVHLGDVLKLPGVNAAQRFALSDVQHRPGPFEWKYMAVYEIEIDDLSKTLAALKQASGTEAMPLSPALSPERMVWIYEPVTERVEGSSAVEVL</sequence>
<dbReference type="Proteomes" id="UP000481252">
    <property type="component" value="Unassembled WGS sequence"/>
</dbReference>
<comment type="caution">
    <text evidence="1">The sequence shown here is derived from an EMBL/GenBank/DDBJ whole genome shotgun (WGS) entry which is preliminary data.</text>
</comment>
<proteinExistence type="predicted"/>
<dbReference type="RefSeq" id="WP_165117406.1">
    <property type="nucleotide sequence ID" value="NZ_JAAKZG010000004.1"/>
</dbReference>
<organism evidence="1 2">
    <name type="scientific">Mesorhizobium zhangyense</name>
    <dbReference type="NCBI Taxonomy" id="1776730"/>
    <lineage>
        <taxon>Bacteria</taxon>
        <taxon>Pseudomonadati</taxon>
        <taxon>Pseudomonadota</taxon>
        <taxon>Alphaproteobacteria</taxon>
        <taxon>Hyphomicrobiales</taxon>
        <taxon>Phyllobacteriaceae</taxon>
        <taxon>Mesorhizobium</taxon>
    </lineage>
</organism>
<dbReference type="EMBL" id="JAAKZG010000004">
    <property type="protein sequence ID" value="NGN41719.1"/>
    <property type="molecule type" value="Genomic_DNA"/>
</dbReference>
<name>A0A7C9R7F2_9HYPH</name>
<gene>
    <name evidence="1" type="ORF">G6N74_11620</name>
</gene>
<keyword evidence="2" id="KW-1185">Reference proteome</keyword>
<dbReference type="InterPro" id="IPR011008">
    <property type="entry name" value="Dimeric_a/b-barrel"/>
</dbReference>
<dbReference type="SUPFAM" id="SSF54909">
    <property type="entry name" value="Dimeric alpha+beta barrel"/>
    <property type="match status" value="1"/>
</dbReference>
<reference evidence="1 2" key="1">
    <citation type="submission" date="2020-02" db="EMBL/GenBank/DDBJ databases">
        <title>Genome sequence of the type strain CGMCC 1.15528 of Mesorhizobium zhangyense.</title>
        <authorList>
            <person name="Gao J."/>
            <person name="Sun J."/>
        </authorList>
    </citation>
    <scope>NUCLEOTIDE SEQUENCE [LARGE SCALE GENOMIC DNA]</scope>
    <source>
        <strain evidence="1 2">CGMCC 1.15528</strain>
    </source>
</reference>
<evidence type="ECO:0000313" key="1">
    <source>
        <dbReference type="EMBL" id="NGN41719.1"/>
    </source>
</evidence>
<evidence type="ECO:0008006" key="3">
    <source>
        <dbReference type="Google" id="ProtNLM"/>
    </source>
</evidence>
<dbReference type="Gene3D" id="3.30.70.100">
    <property type="match status" value="1"/>
</dbReference>
<evidence type="ECO:0000313" key="2">
    <source>
        <dbReference type="Proteomes" id="UP000481252"/>
    </source>
</evidence>
<accession>A0A7C9R7F2</accession>
<protein>
    <recommendedName>
        <fullName evidence="3">EthD family reductase</fullName>
    </recommendedName>
</protein>